<gene>
    <name evidence="4" type="ORF">MCOR_56922</name>
</gene>
<dbReference type="Pfam" id="PF12796">
    <property type="entry name" value="Ank_2"/>
    <property type="match status" value="1"/>
</dbReference>
<feature type="repeat" description="ANK" evidence="3">
    <location>
        <begin position="117"/>
        <end position="149"/>
    </location>
</feature>
<organism evidence="4 5">
    <name type="scientific">Mytilus coruscus</name>
    <name type="common">Sea mussel</name>
    <dbReference type="NCBI Taxonomy" id="42192"/>
    <lineage>
        <taxon>Eukaryota</taxon>
        <taxon>Metazoa</taxon>
        <taxon>Spiralia</taxon>
        <taxon>Lophotrochozoa</taxon>
        <taxon>Mollusca</taxon>
        <taxon>Bivalvia</taxon>
        <taxon>Autobranchia</taxon>
        <taxon>Pteriomorphia</taxon>
        <taxon>Mytilida</taxon>
        <taxon>Mytiloidea</taxon>
        <taxon>Mytilidae</taxon>
        <taxon>Mytilinae</taxon>
        <taxon>Mytilus</taxon>
    </lineage>
</organism>
<evidence type="ECO:0000256" key="1">
    <source>
        <dbReference type="ARBA" id="ARBA00022737"/>
    </source>
</evidence>
<evidence type="ECO:0000256" key="3">
    <source>
        <dbReference type="PROSITE-ProRule" id="PRU00023"/>
    </source>
</evidence>
<evidence type="ECO:0000313" key="5">
    <source>
        <dbReference type="Proteomes" id="UP000507470"/>
    </source>
</evidence>
<dbReference type="OrthoDB" id="6159232at2759"/>
<feature type="repeat" description="ANK" evidence="3">
    <location>
        <begin position="10"/>
        <end position="42"/>
    </location>
</feature>
<evidence type="ECO:0000313" key="4">
    <source>
        <dbReference type="EMBL" id="CAC5425073.1"/>
    </source>
</evidence>
<dbReference type="PANTHER" id="PTHR24198:SF165">
    <property type="entry name" value="ANKYRIN REPEAT-CONTAINING PROTEIN-RELATED"/>
    <property type="match status" value="1"/>
</dbReference>
<sequence>MTDVKNTDTDGLKAIHIACSKGYLEIVELLLQYKYGKDMINECDIDGRTPLFIACKNNQQHIVGILLKNKANVNQTNVKHISPLYKACQIGNQNIVGLLLDNFAQNITQMLMQLIEKKESALYIAFINECFDIVKLLLDNHADVNLCEENGNSPLHAVCLKGNKQIVQLLLAKKSDIQKRNNAEKTLCDVVQNVQGKEKDTMIKMLNGYKDK</sequence>
<dbReference type="SMART" id="SM00248">
    <property type="entry name" value="ANK"/>
    <property type="match status" value="5"/>
</dbReference>
<name>A0A6J8EZ44_MYTCO</name>
<dbReference type="InterPro" id="IPR002110">
    <property type="entry name" value="Ankyrin_rpt"/>
</dbReference>
<accession>A0A6J8EZ44</accession>
<reference evidence="4 5" key="1">
    <citation type="submission" date="2020-06" db="EMBL/GenBank/DDBJ databases">
        <authorList>
            <person name="Li R."/>
            <person name="Bekaert M."/>
        </authorList>
    </citation>
    <scope>NUCLEOTIDE SEQUENCE [LARGE SCALE GENOMIC DNA]</scope>
    <source>
        <strain evidence="5">wild</strain>
    </source>
</reference>
<dbReference type="Gene3D" id="1.25.40.20">
    <property type="entry name" value="Ankyrin repeat-containing domain"/>
    <property type="match status" value="2"/>
</dbReference>
<keyword evidence="1" id="KW-0677">Repeat</keyword>
<dbReference type="Proteomes" id="UP000507470">
    <property type="component" value="Unassembled WGS sequence"/>
</dbReference>
<evidence type="ECO:0000256" key="2">
    <source>
        <dbReference type="ARBA" id="ARBA00023043"/>
    </source>
</evidence>
<dbReference type="SUPFAM" id="SSF48403">
    <property type="entry name" value="Ankyrin repeat"/>
    <property type="match status" value="1"/>
</dbReference>
<dbReference type="AlphaFoldDB" id="A0A6J8EZ44"/>
<feature type="repeat" description="ANK" evidence="3">
    <location>
        <begin position="150"/>
        <end position="182"/>
    </location>
</feature>
<dbReference type="InterPro" id="IPR036770">
    <property type="entry name" value="Ankyrin_rpt-contain_sf"/>
</dbReference>
<feature type="repeat" description="ANK" evidence="3">
    <location>
        <begin position="46"/>
        <end position="78"/>
    </location>
</feature>
<protein>
    <submittedName>
        <fullName evidence="4">Uncharacterized protein</fullName>
    </submittedName>
</protein>
<dbReference type="PANTHER" id="PTHR24198">
    <property type="entry name" value="ANKYRIN REPEAT AND PROTEIN KINASE DOMAIN-CONTAINING PROTEIN"/>
    <property type="match status" value="1"/>
</dbReference>
<dbReference type="EMBL" id="CACVKT020010157">
    <property type="protein sequence ID" value="CAC5425073.1"/>
    <property type="molecule type" value="Genomic_DNA"/>
</dbReference>
<keyword evidence="2 3" id="KW-0040">ANK repeat</keyword>
<proteinExistence type="predicted"/>
<dbReference type="PROSITE" id="PS50297">
    <property type="entry name" value="ANK_REP_REGION"/>
    <property type="match status" value="3"/>
</dbReference>
<keyword evidence="5" id="KW-1185">Reference proteome</keyword>
<dbReference type="Pfam" id="PF13637">
    <property type="entry name" value="Ank_4"/>
    <property type="match status" value="1"/>
</dbReference>
<dbReference type="PROSITE" id="PS50088">
    <property type="entry name" value="ANK_REPEAT"/>
    <property type="match status" value="4"/>
</dbReference>